<evidence type="ECO:0000313" key="3">
    <source>
        <dbReference type="Proteomes" id="UP000646827"/>
    </source>
</evidence>
<dbReference type="Proteomes" id="UP000646827">
    <property type="component" value="Unassembled WGS sequence"/>
</dbReference>
<gene>
    <name evidence="2" type="ORF">INT45_013976</name>
</gene>
<keyword evidence="3" id="KW-1185">Reference proteome</keyword>
<sequence length="289" mass="33311">MTLKYELFGWKKTTASHIIDTCSKDSWKLLKQEFKETDLLKEIIDHYVLLPRGLPSECRAMFENIIKKLELRQSPEQIDDESLQVLDVISAIIMNLPETESKVKVLIPGENTFYTDVCGEQVCQASKEIIKNNKRFGIFKNNDKVESYGRNAGYLFYVSKFDDAYVAKETHTLGIPSTLNELVTFYDKLDGLYIWKHHNQRLVNIIESSLERCKGQESVERIITTKLDEGDESDSDNDGEQDPDSLFRLEDDGIFEKSPNVLFTPPCSKRKVTLMLDYDTEHSNIEESD</sequence>
<protein>
    <submittedName>
        <fullName evidence="2">Uncharacterized protein</fullName>
    </submittedName>
</protein>
<feature type="non-terminal residue" evidence="2">
    <location>
        <position position="1"/>
    </location>
</feature>
<dbReference type="AlphaFoldDB" id="A0A8H7RXU4"/>
<feature type="compositionally biased region" description="Acidic residues" evidence="1">
    <location>
        <begin position="229"/>
        <end position="243"/>
    </location>
</feature>
<dbReference type="EMBL" id="JAEPRB010000224">
    <property type="protein sequence ID" value="KAG2218538.1"/>
    <property type="molecule type" value="Genomic_DNA"/>
</dbReference>
<reference evidence="2 3" key="1">
    <citation type="submission" date="2020-12" db="EMBL/GenBank/DDBJ databases">
        <title>Metabolic potential, ecology and presence of endohyphal bacteria is reflected in genomic diversity of Mucoromycotina.</title>
        <authorList>
            <person name="Muszewska A."/>
            <person name="Okrasinska A."/>
            <person name="Steczkiewicz K."/>
            <person name="Drgas O."/>
            <person name="Orlowska M."/>
            <person name="Perlinska-Lenart U."/>
            <person name="Aleksandrzak-Piekarczyk T."/>
            <person name="Szatraj K."/>
            <person name="Zielenkiewicz U."/>
            <person name="Pilsyk S."/>
            <person name="Malc E."/>
            <person name="Mieczkowski P."/>
            <person name="Kruszewska J.S."/>
            <person name="Biernat P."/>
            <person name="Pawlowska J."/>
        </authorList>
    </citation>
    <scope>NUCLEOTIDE SEQUENCE [LARGE SCALE GENOMIC DNA]</scope>
    <source>
        <strain evidence="2 3">CBS 142.35</strain>
    </source>
</reference>
<name>A0A8H7RXU4_9FUNG</name>
<organism evidence="2 3">
    <name type="scientific">Circinella minor</name>
    <dbReference type="NCBI Taxonomy" id="1195481"/>
    <lineage>
        <taxon>Eukaryota</taxon>
        <taxon>Fungi</taxon>
        <taxon>Fungi incertae sedis</taxon>
        <taxon>Mucoromycota</taxon>
        <taxon>Mucoromycotina</taxon>
        <taxon>Mucoromycetes</taxon>
        <taxon>Mucorales</taxon>
        <taxon>Lichtheimiaceae</taxon>
        <taxon>Circinella</taxon>
    </lineage>
</organism>
<proteinExistence type="predicted"/>
<evidence type="ECO:0000313" key="2">
    <source>
        <dbReference type="EMBL" id="KAG2218538.1"/>
    </source>
</evidence>
<dbReference type="OrthoDB" id="2421456at2759"/>
<accession>A0A8H7RXU4</accession>
<feature type="region of interest" description="Disordered" evidence="1">
    <location>
        <begin position="225"/>
        <end position="246"/>
    </location>
</feature>
<comment type="caution">
    <text evidence="2">The sequence shown here is derived from an EMBL/GenBank/DDBJ whole genome shotgun (WGS) entry which is preliminary data.</text>
</comment>
<evidence type="ECO:0000256" key="1">
    <source>
        <dbReference type="SAM" id="MobiDB-lite"/>
    </source>
</evidence>